<dbReference type="GO" id="GO:0005829">
    <property type="term" value="C:cytosol"/>
    <property type="evidence" value="ECO:0007669"/>
    <property type="project" value="TreeGrafter"/>
</dbReference>
<dbReference type="CDD" id="cd05233">
    <property type="entry name" value="SDR_c"/>
    <property type="match status" value="1"/>
</dbReference>
<dbReference type="PRINTS" id="PR00081">
    <property type="entry name" value="GDHRDH"/>
</dbReference>
<evidence type="ECO:0000313" key="5">
    <source>
        <dbReference type="Proteomes" id="UP001465755"/>
    </source>
</evidence>
<organism evidence="4 5">
    <name type="scientific">Symbiochloris irregularis</name>
    <dbReference type="NCBI Taxonomy" id="706552"/>
    <lineage>
        <taxon>Eukaryota</taxon>
        <taxon>Viridiplantae</taxon>
        <taxon>Chlorophyta</taxon>
        <taxon>core chlorophytes</taxon>
        <taxon>Trebouxiophyceae</taxon>
        <taxon>Trebouxiales</taxon>
        <taxon>Trebouxiaceae</taxon>
        <taxon>Symbiochloris</taxon>
    </lineage>
</organism>
<dbReference type="GO" id="GO:0016491">
    <property type="term" value="F:oxidoreductase activity"/>
    <property type="evidence" value="ECO:0007669"/>
    <property type="project" value="UniProtKB-KW"/>
</dbReference>
<sequence length="244" mass="26077">MASERLLKGNLAVVTGASRGIGRAISERFAREGARLALVGRSEAQLKQVAESCEKLGAASTHVYAVDLSKPDLVEDFAKRVLEEHAAVSVLVNNAGMPPKGDGIVKGEGDMQSWQQAVNVNLVAPMVLTNFFTPSLIKQSGLIANIASVAGVEPMKGNPVYAATKWGLRGFSLSCYEALRNENVKVICINPAAVKSDMTEGGPYRADRMLQPEDIAETIMHSINLSDNAVVQDITLRLALSAMK</sequence>
<evidence type="ECO:0000256" key="3">
    <source>
        <dbReference type="RuleBase" id="RU000363"/>
    </source>
</evidence>
<dbReference type="InterPro" id="IPR002347">
    <property type="entry name" value="SDR_fam"/>
</dbReference>
<name>A0AAW1NJY6_9CHLO</name>
<evidence type="ECO:0000256" key="2">
    <source>
        <dbReference type="ARBA" id="ARBA00023002"/>
    </source>
</evidence>
<dbReference type="EMBL" id="JALJOQ010000220">
    <property type="protein sequence ID" value="KAK9788829.1"/>
    <property type="molecule type" value="Genomic_DNA"/>
</dbReference>
<evidence type="ECO:0000256" key="1">
    <source>
        <dbReference type="ARBA" id="ARBA00006484"/>
    </source>
</evidence>
<dbReference type="PANTHER" id="PTHR43391:SF86">
    <property type="entry name" value="SHORT-CHAIN DEHYDROGENASE_REDUCTASE FAMILY PROTEIN"/>
    <property type="match status" value="1"/>
</dbReference>
<keyword evidence="5" id="KW-1185">Reference proteome</keyword>
<dbReference type="PRINTS" id="PR00080">
    <property type="entry name" value="SDRFAMILY"/>
</dbReference>
<evidence type="ECO:0000313" key="4">
    <source>
        <dbReference type="EMBL" id="KAK9788829.1"/>
    </source>
</evidence>
<dbReference type="Gene3D" id="3.40.50.720">
    <property type="entry name" value="NAD(P)-binding Rossmann-like Domain"/>
    <property type="match status" value="1"/>
</dbReference>
<proteinExistence type="inferred from homology"/>
<dbReference type="Pfam" id="PF00106">
    <property type="entry name" value="adh_short"/>
    <property type="match status" value="1"/>
</dbReference>
<dbReference type="InterPro" id="IPR036291">
    <property type="entry name" value="NAD(P)-bd_dom_sf"/>
</dbReference>
<comment type="caution">
    <text evidence="4">The sequence shown here is derived from an EMBL/GenBank/DDBJ whole genome shotgun (WGS) entry which is preliminary data.</text>
</comment>
<keyword evidence="2" id="KW-0560">Oxidoreductase</keyword>
<dbReference type="SUPFAM" id="SSF51735">
    <property type="entry name" value="NAD(P)-binding Rossmann-fold domains"/>
    <property type="match status" value="1"/>
</dbReference>
<dbReference type="Proteomes" id="UP001465755">
    <property type="component" value="Unassembled WGS sequence"/>
</dbReference>
<gene>
    <name evidence="4" type="ORF">WJX73_002122</name>
</gene>
<accession>A0AAW1NJY6</accession>
<reference evidence="4 5" key="1">
    <citation type="journal article" date="2024" name="Nat. Commun.">
        <title>Phylogenomics reveals the evolutionary origins of lichenization in chlorophyte algae.</title>
        <authorList>
            <person name="Puginier C."/>
            <person name="Libourel C."/>
            <person name="Otte J."/>
            <person name="Skaloud P."/>
            <person name="Haon M."/>
            <person name="Grisel S."/>
            <person name="Petersen M."/>
            <person name="Berrin J.G."/>
            <person name="Delaux P.M."/>
            <person name="Dal Grande F."/>
            <person name="Keller J."/>
        </authorList>
    </citation>
    <scope>NUCLEOTIDE SEQUENCE [LARGE SCALE GENOMIC DNA]</scope>
    <source>
        <strain evidence="4 5">SAG 2036</strain>
    </source>
</reference>
<protein>
    <recommendedName>
        <fullName evidence="6">Short-chain dehydrogenase</fullName>
    </recommendedName>
</protein>
<comment type="similarity">
    <text evidence="1 3">Belongs to the short-chain dehydrogenases/reductases (SDR) family.</text>
</comment>
<dbReference type="PANTHER" id="PTHR43391">
    <property type="entry name" value="RETINOL DEHYDROGENASE-RELATED"/>
    <property type="match status" value="1"/>
</dbReference>
<dbReference type="AlphaFoldDB" id="A0AAW1NJY6"/>
<evidence type="ECO:0008006" key="6">
    <source>
        <dbReference type="Google" id="ProtNLM"/>
    </source>
</evidence>